<dbReference type="SUPFAM" id="SSF102405">
    <property type="entry name" value="MCP/YpsA-like"/>
    <property type="match status" value="1"/>
</dbReference>
<dbReference type="InterPro" id="IPR003488">
    <property type="entry name" value="DprA"/>
</dbReference>
<dbReference type="Pfam" id="PF17782">
    <property type="entry name" value="WHD_DprA"/>
    <property type="match status" value="1"/>
</dbReference>
<dbReference type="Gene3D" id="1.10.10.10">
    <property type="entry name" value="Winged helix-like DNA-binding domain superfamily/Winged helix DNA-binding domain"/>
    <property type="match status" value="1"/>
</dbReference>
<evidence type="ECO:0000313" key="4">
    <source>
        <dbReference type="EMBL" id="VYT30719.1"/>
    </source>
</evidence>
<reference evidence="4" key="1">
    <citation type="submission" date="2019-11" db="EMBL/GenBank/DDBJ databases">
        <authorList>
            <person name="Feng L."/>
        </authorList>
    </citation>
    <scope>NUCLEOTIDE SEQUENCE</scope>
    <source>
        <strain evidence="4">CnexileLFYP112</strain>
    </source>
</reference>
<feature type="domain" description="DprA winged helix" evidence="3">
    <location>
        <begin position="297"/>
        <end position="347"/>
    </location>
</feature>
<evidence type="ECO:0000259" key="2">
    <source>
        <dbReference type="Pfam" id="PF02481"/>
    </source>
</evidence>
<dbReference type="InterPro" id="IPR041614">
    <property type="entry name" value="DprA_WH"/>
</dbReference>
<feature type="domain" description="Smf/DprA SLOG" evidence="2">
    <location>
        <begin position="77"/>
        <end position="283"/>
    </location>
</feature>
<evidence type="ECO:0000259" key="3">
    <source>
        <dbReference type="Pfam" id="PF17782"/>
    </source>
</evidence>
<dbReference type="EMBL" id="CACRTG010000028">
    <property type="protein sequence ID" value="VYT30719.1"/>
    <property type="molecule type" value="Genomic_DNA"/>
</dbReference>
<dbReference type="Gene3D" id="3.40.50.450">
    <property type="match status" value="1"/>
</dbReference>
<dbReference type="Pfam" id="PF02481">
    <property type="entry name" value="DNA_processg_A"/>
    <property type="match status" value="1"/>
</dbReference>
<dbReference type="NCBIfam" id="TIGR00732">
    <property type="entry name" value="dprA"/>
    <property type="match status" value="1"/>
</dbReference>
<name>A0A6N2VJT2_9FIRM</name>
<sequence>MKYEYWFANIKGIGNQKKKRIRERLVSAQELYYIEETGLQALGVEEKDAQIIRKSIETWDLEEEYERMQQKKIQFYPFFHSDYPEKLKQISSPPYALYVKGRLPKEDRFSVAIVGARECSPYGRQLTKEFAKKLASAGAQIISGMAKGIDGAGQMGALEKGGDSYGVLGCGVDVCYPREHIELYTELERKGGILSEQPIGTKPLPQFFPARNRIISGLADIVLVMEAKERSGSLITADMALEQGKDIYALPGPINSQLSRGCNRLIKQGAGILLSPEDLLEELSFVCEEKVKKLTENKIALESPENLVYSCLDLYPKNLNELADLTGLTIPALMDVLVSLELQGYIREFSKNHYVRLR</sequence>
<evidence type="ECO:0000256" key="1">
    <source>
        <dbReference type="ARBA" id="ARBA00006525"/>
    </source>
</evidence>
<protein>
    <recommendedName>
        <fullName evidence="5">DNA-protecting protein DprA</fullName>
    </recommendedName>
</protein>
<dbReference type="PANTHER" id="PTHR43022">
    <property type="entry name" value="PROTEIN SMF"/>
    <property type="match status" value="1"/>
</dbReference>
<proteinExistence type="inferred from homology"/>
<dbReference type="AlphaFoldDB" id="A0A6N2VJT2"/>
<gene>
    <name evidence="4" type="ORF">CNLFYP112_02782</name>
</gene>
<dbReference type="PANTHER" id="PTHR43022:SF1">
    <property type="entry name" value="PROTEIN SMF"/>
    <property type="match status" value="1"/>
</dbReference>
<dbReference type="InterPro" id="IPR057666">
    <property type="entry name" value="DrpA_SLOG"/>
</dbReference>
<dbReference type="InterPro" id="IPR036388">
    <property type="entry name" value="WH-like_DNA-bd_sf"/>
</dbReference>
<evidence type="ECO:0008006" key="5">
    <source>
        <dbReference type="Google" id="ProtNLM"/>
    </source>
</evidence>
<accession>A0A6N2VJT2</accession>
<comment type="similarity">
    <text evidence="1">Belongs to the DprA/Smf family.</text>
</comment>
<organism evidence="4">
    <name type="scientific">[Clostridium] nexile</name>
    <dbReference type="NCBI Taxonomy" id="29361"/>
    <lineage>
        <taxon>Bacteria</taxon>
        <taxon>Bacillati</taxon>
        <taxon>Bacillota</taxon>
        <taxon>Clostridia</taxon>
        <taxon>Lachnospirales</taxon>
        <taxon>Lachnospiraceae</taxon>
        <taxon>Tyzzerella</taxon>
    </lineage>
</organism>
<dbReference type="GO" id="GO:0009294">
    <property type="term" value="P:DNA-mediated transformation"/>
    <property type="evidence" value="ECO:0007669"/>
    <property type="project" value="InterPro"/>
</dbReference>